<keyword evidence="9" id="KW-1015">Disulfide bond</keyword>
<dbReference type="InterPro" id="IPR000725">
    <property type="entry name" value="Olfact_rcpt"/>
</dbReference>
<keyword evidence="5" id="KW-0552">Olfaction</keyword>
<feature type="transmembrane region" description="Helical" evidence="13">
    <location>
        <begin position="38"/>
        <end position="61"/>
    </location>
</feature>
<evidence type="ECO:0000256" key="8">
    <source>
        <dbReference type="ARBA" id="ARBA00023136"/>
    </source>
</evidence>
<evidence type="ECO:0000256" key="4">
    <source>
        <dbReference type="ARBA" id="ARBA00022692"/>
    </source>
</evidence>
<gene>
    <name evidence="15 17" type="primary">or55d1</name>
</gene>
<sequence>MSSQRTLIKGMDERTFNFSHQEFYLIGFTDLQEYRRYLFIPFFIIFAFTLFANSVIMLVIVKESKLHAPMYILIGFIAALGFIQPIFLVPRMLISFLFGKNMIYKDECLIQMFCLHMAGCFQSTILVGMAVDRFFAIIFPLQYHDYVNFKTSLIFCLSLCFRNLLYVVAMVGLLGPLYFCKSNVIYHCVCEHTSVVNLACGDLSKNYMAGIIGFSLTSSDCVFIVCSYIVIFVIIFRSSSGESRQKAIYTCSTHLMVLAVAFLSVVVAFVGYRVPTIPRDLRVICTLSYLLLPNCSNPVIYGMRTKEIRVQIVKYLTSNKVGSY</sequence>
<reference evidence="17" key="1">
    <citation type="submission" date="2025-04" db="UniProtKB">
        <authorList>
            <consortium name="RefSeq"/>
        </authorList>
    </citation>
    <scope>IDENTIFICATION</scope>
    <source>
        <tissue evidence="17">Muscle</tissue>
    </source>
</reference>
<feature type="transmembrane region" description="Helical" evidence="13">
    <location>
        <begin position="68"/>
        <end position="89"/>
    </location>
</feature>
<evidence type="ECO:0000256" key="7">
    <source>
        <dbReference type="ARBA" id="ARBA00023040"/>
    </source>
</evidence>
<organism evidence="15 16">
    <name type="scientific">Cyprinus carpio</name>
    <name type="common">Common carp</name>
    <dbReference type="NCBI Taxonomy" id="7962"/>
    <lineage>
        <taxon>Eukaryota</taxon>
        <taxon>Metazoa</taxon>
        <taxon>Chordata</taxon>
        <taxon>Craniata</taxon>
        <taxon>Vertebrata</taxon>
        <taxon>Euteleostomi</taxon>
        <taxon>Actinopterygii</taxon>
        <taxon>Neopterygii</taxon>
        <taxon>Teleostei</taxon>
        <taxon>Ostariophysi</taxon>
        <taxon>Cypriniformes</taxon>
        <taxon>Cyprinidae</taxon>
        <taxon>Cyprininae</taxon>
        <taxon>Cyprinus</taxon>
    </lineage>
</organism>
<keyword evidence="11" id="KW-0325">Glycoprotein</keyword>
<keyword evidence="12" id="KW-0807">Transducer</keyword>
<evidence type="ECO:0000256" key="13">
    <source>
        <dbReference type="SAM" id="Phobius"/>
    </source>
</evidence>
<dbReference type="GO" id="GO:0004984">
    <property type="term" value="F:olfactory receptor activity"/>
    <property type="evidence" value="ECO:0007669"/>
    <property type="project" value="InterPro"/>
</dbReference>
<keyword evidence="2" id="KW-1003">Cell membrane</keyword>
<dbReference type="PROSITE" id="PS50262">
    <property type="entry name" value="G_PROTEIN_RECEP_F1_2"/>
    <property type="match status" value="1"/>
</dbReference>
<dbReference type="PANTHER" id="PTHR26450:SF391">
    <property type="entry name" value="ODORANT RECEPTOR-RELATED"/>
    <property type="match status" value="1"/>
</dbReference>
<dbReference type="FunFam" id="1.20.1070.10:FF:000024">
    <property type="entry name" value="Olfactory receptor"/>
    <property type="match status" value="1"/>
</dbReference>
<dbReference type="InterPro" id="IPR017452">
    <property type="entry name" value="GPCR_Rhodpsn_7TM"/>
</dbReference>
<evidence type="ECO:0000313" key="16">
    <source>
        <dbReference type="Proteomes" id="UP000694427"/>
    </source>
</evidence>
<dbReference type="CTD" id="100150748"/>
<dbReference type="Pfam" id="PF13853">
    <property type="entry name" value="7tm_4"/>
    <property type="match status" value="1"/>
</dbReference>
<dbReference type="KEGG" id="ccar:109079444"/>
<keyword evidence="7" id="KW-0297">G-protein coupled receptor</keyword>
<dbReference type="InterPro" id="IPR050402">
    <property type="entry name" value="OR51/52/56-like"/>
</dbReference>
<evidence type="ECO:0000256" key="9">
    <source>
        <dbReference type="ARBA" id="ARBA00023157"/>
    </source>
</evidence>
<evidence type="ECO:0000313" key="17">
    <source>
        <dbReference type="RefSeq" id="XP_018950140.2"/>
    </source>
</evidence>
<evidence type="ECO:0000256" key="6">
    <source>
        <dbReference type="ARBA" id="ARBA00022989"/>
    </source>
</evidence>
<keyword evidence="4 13" id="KW-0812">Transmembrane</keyword>
<dbReference type="Gene3D" id="1.20.1070.10">
    <property type="entry name" value="Rhodopsin 7-helix transmembrane proteins"/>
    <property type="match status" value="1"/>
</dbReference>
<evidence type="ECO:0000256" key="2">
    <source>
        <dbReference type="ARBA" id="ARBA00022475"/>
    </source>
</evidence>
<dbReference type="PANTHER" id="PTHR26450">
    <property type="entry name" value="OLFACTORY RECEPTOR 56B1-RELATED"/>
    <property type="match status" value="1"/>
</dbReference>
<evidence type="ECO:0000256" key="10">
    <source>
        <dbReference type="ARBA" id="ARBA00023170"/>
    </source>
</evidence>
<dbReference type="PRINTS" id="PR00237">
    <property type="entry name" value="GPCRRHODOPSN"/>
</dbReference>
<evidence type="ECO:0000313" key="15">
    <source>
        <dbReference type="Ensembl" id="ENSCCRP00010113874.1"/>
    </source>
</evidence>
<keyword evidence="16" id="KW-1185">Reference proteome</keyword>
<dbReference type="GO" id="GO:0004930">
    <property type="term" value="F:G protein-coupled receptor activity"/>
    <property type="evidence" value="ECO:0007669"/>
    <property type="project" value="UniProtKB-KW"/>
</dbReference>
<feature type="domain" description="G-protein coupled receptors family 1 profile" evidence="14">
    <location>
        <begin position="52"/>
        <end position="301"/>
    </location>
</feature>
<feature type="transmembrane region" description="Helical" evidence="13">
    <location>
        <begin position="211"/>
        <end position="236"/>
    </location>
</feature>
<comment type="subcellular location">
    <subcellularLocation>
        <location evidence="1">Cell membrane</location>
        <topology evidence="1">Multi-pass membrane protein</topology>
    </subcellularLocation>
</comment>
<protein>
    <submittedName>
        <fullName evidence="17">Odorant receptor 114-1</fullName>
    </submittedName>
    <submittedName>
        <fullName evidence="15">Olfactory receptor 52K1-like</fullName>
    </submittedName>
</protein>
<dbReference type="SMART" id="SM01381">
    <property type="entry name" value="7TM_GPCR_Srsx"/>
    <property type="match status" value="1"/>
</dbReference>
<dbReference type="Proteomes" id="UP000694427">
    <property type="component" value="Unplaced"/>
</dbReference>
<evidence type="ECO:0000256" key="1">
    <source>
        <dbReference type="ARBA" id="ARBA00004651"/>
    </source>
</evidence>
<dbReference type="Proteomes" id="UP001155660">
    <property type="component" value="Chromosome B15"/>
</dbReference>
<feature type="transmembrane region" description="Helical" evidence="13">
    <location>
        <begin position="152"/>
        <end position="174"/>
    </location>
</feature>
<keyword evidence="10 17" id="KW-0675">Receptor</keyword>
<dbReference type="InterPro" id="IPR000276">
    <property type="entry name" value="GPCR_Rhodpsn"/>
</dbReference>
<dbReference type="GeneID" id="109079444"/>
<keyword evidence="8 13" id="KW-0472">Membrane</keyword>
<dbReference type="RefSeq" id="XP_018950140.2">
    <property type="nucleotide sequence ID" value="XM_019094595.2"/>
</dbReference>
<proteinExistence type="predicted"/>
<dbReference type="GO" id="GO:0005886">
    <property type="term" value="C:plasma membrane"/>
    <property type="evidence" value="ECO:0007669"/>
    <property type="project" value="UniProtKB-SubCell"/>
</dbReference>
<keyword evidence="6 13" id="KW-1133">Transmembrane helix</keyword>
<name>A0A8C1PXK8_CYPCA</name>
<reference evidence="15" key="2">
    <citation type="submission" date="2025-05" db="UniProtKB">
        <authorList>
            <consortium name="Ensembl"/>
        </authorList>
    </citation>
    <scope>IDENTIFICATION</scope>
</reference>
<evidence type="ECO:0000256" key="12">
    <source>
        <dbReference type="ARBA" id="ARBA00023224"/>
    </source>
</evidence>
<evidence type="ECO:0000256" key="5">
    <source>
        <dbReference type="ARBA" id="ARBA00022725"/>
    </source>
</evidence>
<dbReference type="Ensembl" id="ENSCCRT00010126622.1">
    <property type="protein sequence ID" value="ENSCCRP00010113874.1"/>
    <property type="gene ID" value="ENSCCRG00010050088.1"/>
</dbReference>
<accession>A0A8C1PXK8</accession>
<dbReference type="SUPFAM" id="SSF81321">
    <property type="entry name" value="Family A G protein-coupled receptor-like"/>
    <property type="match status" value="1"/>
</dbReference>
<dbReference type="OrthoDB" id="5969463at2759"/>
<evidence type="ECO:0000256" key="3">
    <source>
        <dbReference type="ARBA" id="ARBA00022606"/>
    </source>
</evidence>
<evidence type="ECO:0000256" key="11">
    <source>
        <dbReference type="ARBA" id="ARBA00023180"/>
    </source>
</evidence>
<feature type="transmembrane region" description="Helical" evidence="13">
    <location>
        <begin position="248"/>
        <end position="272"/>
    </location>
</feature>
<dbReference type="PRINTS" id="PR00245">
    <property type="entry name" value="OLFACTORYR"/>
</dbReference>
<evidence type="ECO:0000259" key="14">
    <source>
        <dbReference type="PROSITE" id="PS50262"/>
    </source>
</evidence>
<feature type="transmembrane region" description="Helical" evidence="13">
    <location>
        <begin position="109"/>
        <end position="131"/>
    </location>
</feature>
<keyword evidence="3" id="KW-0716">Sensory transduction</keyword>
<dbReference type="AlphaFoldDB" id="A0A8C1PXK8"/>